<dbReference type="SUPFAM" id="SSF48431">
    <property type="entry name" value="Lipovitellin-phosvitin complex, superhelical domain"/>
    <property type="match status" value="1"/>
</dbReference>
<dbReference type="GO" id="GO:0005319">
    <property type="term" value="F:lipid transporter activity"/>
    <property type="evidence" value="ECO:0007669"/>
    <property type="project" value="InterPro"/>
</dbReference>
<dbReference type="AlphaFoldDB" id="A0AAV2PNG5"/>
<evidence type="ECO:0000256" key="4">
    <source>
        <dbReference type="SAM" id="SignalP"/>
    </source>
</evidence>
<proteinExistence type="predicted"/>
<organism evidence="6 7">
    <name type="scientific">Meganyctiphanes norvegica</name>
    <name type="common">Northern krill</name>
    <name type="synonym">Thysanopoda norvegica</name>
    <dbReference type="NCBI Taxonomy" id="48144"/>
    <lineage>
        <taxon>Eukaryota</taxon>
        <taxon>Metazoa</taxon>
        <taxon>Ecdysozoa</taxon>
        <taxon>Arthropoda</taxon>
        <taxon>Crustacea</taxon>
        <taxon>Multicrustacea</taxon>
        <taxon>Malacostraca</taxon>
        <taxon>Eumalacostraca</taxon>
        <taxon>Eucarida</taxon>
        <taxon>Euphausiacea</taxon>
        <taxon>Euphausiidae</taxon>
        <taxon>Meganyctiphanes</taxon>
    </lineage>
</organism>
<dbReference type="PROSITE" id="PS51211">
    <property type="entry name" value="VITELLOGENIN"/>
    <property type="match status" value="1"/>
</dbReference>
<evidence type="ECO:0000313" key="7">
    <source>
        <dbReference type="Proteomes" id="UP001497623"/>
    </source>
</evidence>
<dbReference type="Proteomes" id="UP001497623">
    <property type="component" value="Unassembled WGS sequence"/>
</dbReference>
<sequence length="360" mass="38591">MAPSAILALCLLALASATAAKNPELVPQIDAIMPEICTLSQGQGNKQVASLVAQTIEHLRVVPDDAVVGILDKIRAGQYCADHAKLESLFLDAVAFVGEPGAFKVMAQELAMGRTAGGRFGLYTVAVNLLTQPTLDHVAALTPIFGMTDSNQLLSLAASTVVNRYCTQNADCEQAAPVQEILNVLSAKLDTQCTPDFSNVETTQVLTTLKSVGNIGKTTTALFGSVMKCALTEGIETNVQVASTLSLKGVSCMEPVTNGLKSVVLDSTKNTEVRIGSYLAAIHCVNEGDLLEVIDQMASETNKQVQGFILSHLENLKETNWQLPLKQNLREILGSKNIPKDYMRNILKYSRNVEMSVNSP</sequence>
<dbReference type="PANTHER" id="PTHR23345">
    <property type="entry name" value="VITELLOGENIN-RELATED"/>
    <property type="match status" value="1"/>
</dbReference>
<keyword evidence="1" id="KW-1015">Disulfide bond</keyword>
<dbReference type="EMBL" id="CAXKWB010000405">
    <property type="protein sequence ID" value="CAL4060714.1"/>
    <property type="molecule type" value="Genomic_DNA"/>
</dbReference>
<evidence type="ECO:0000256" key="3">
    <source>
        <dbReference type="PROSITE-ProRule" id="PRU00557"/>
    </source>
</evidence>
<keyword evidence="7" id="KW-1185">Reference proteome</keyword>
<feature type="signal peptide" evidence="4">
    <location>
        <begin position="1"/>
        <end position="20"/>
    </location>
</feature>
<feature type="chain" id="PRO_5043506155" description="Vitellogenin domain-containing protein" evidence="4">
    <location>
        <begin position="21"/>
        <end position="360"/>
    </location>
</feature>
<evidence type="ECO:0000313" key="6">
    <source>
        <dbReference type="EMBL" id="CAL4060714.1"/>
    </source>
</evidence>
<reference evidence="6 7" key="1">
    <citation type="submission" date="2024-05" db="EMBL/GenBank/DDBJ databases">
        <authorList>
            <person name="Wallberg A."/>
        </authorList>
    </citation>
    <scope>NUCLEOTIDE SEQUENCE [LARGE SCALE GENOMIC DNA]</scope>
</reference>
<evidence type="ECO:0000259" key="5">
    <source>
        <dbReference type="PROSITE" id="PS51211"/>
    </source>
</evidence>
<dbReference type="Gene3D" id="1.25.10.20">
    <property type="entry name" value="Vitellinogen, superhelical"/>
    <property type="match status" value="1"/>
</dbReference>
<evidence type="ECO:0000256" key="2">
    <source>
        <dbReference type="ARBA" id="ARBA00023180"/>
    </source>
</evidence>
<name>A0AAV2PNG5_MEGNR</name>
<dbReference type="Pfam" id="PF01347">
    <property type="entry name" value="Vitellogenin_N"/>
    <property type="match status" value="1"/>
</dbReference>
<protein>
    <recommendedName>
        <fullName evidence="5">Vitellogenin domain-containing protein</fullName>
    </recommendedName>
</protein>
<dbReference type="InterPro" id="IPR011030">
    <property type="entry name" value="Lipovitellin_superhlx_dom"/>
</dbReference>
<comment type="caution">
    <text evidence="3">Lacks conserved residue(s) required for the propagation of feature annotation.</text>
</comment>
<keyword evidence="4" id="KW-0732">Signal</keyword>
<dbReference type="InterPro" id="IPR050733">
    <property type="entry name" value="Vitellogenin/Apolipophorin"/>
</dbReference>
<dbReference type="PANTHER" id="PTHR23345:SF15">
    <property type="entry name" value="VITELLOGENIN 1-RELATED"/>
    <property type="match status" value="1"/>
</dbReference>
<evidence type="ECO:0000256" key="1">
    <source>
        <dbReference type="ARBA" id="ARBA00023157"/>
    </source>
</evidence>
<feature type="non-terminal residue" evidence="6">
    <location>
        <position position="360"/>
    </location>
</feature>
<comment type="caution">
    <text evidence="6">The sequence shown here is derived from an EMBL/GenBank/DDBJ whole genome shotgun (WGS) entry which is preliminary data.</text>
</comment>
<keyword evidence="2" id="KW-0325">Glycoprotein</keyword>
<feature type="domain" description="Vitellogenin" evidence="5">
    <location>
        <begin position="1"/>
        <end position="360"/>
    </location>
</feature>
<accession>A0AAV2PNG5</accession>
<dbReference type="InterPro" id="IPR001747">
    <property type="entry name" value="Vitellogenin_N"/>
</dbReference>
<gene>
    <name evidence="6" type="ORF">MNOR_LOCUS1525</name>
</gene>